<evidence type="ECO:0000256" key="1">
    <source>
        <dbReference type="SAM" id="Coils"/>
    </source>
</evidence>
<dbReference type="InterPro" id="IPR027417">
    <property type="entry name" value="P-loop_NTPase"/>
</dbReference>
<dbReference type="InterPro" id="IPR038734">
    <property type="entry name" value="YhaN_AAA"/>
</dbReference>
<feature type="coiled-coil region" evidence="1">
    <location>
        <begin position="646"/>
        <end position="673"/>
    </location>
</feature>
<evidence type="ECO:0000259" key="2">
    <source>
        <dbReference type="Pfam" id="PF13514"/>
    </source>
</evidence>
<evidence type="ECO:0000313" key="3">
    <source>
        <dbReference type="EMBL" id="PEH42691.1"/>
    </source>
</evidence>
<dbReference type="AlphaFoldDB" id="A0A2A7SGK9"/>
<accession>A0A2A7SGK9</accession>
<feature type="coiled-coil region" evidence="1">
    <location>
        <begin position="718"/>
        <end position="745"/>
    </location>
</feature>
<feature type="coiled-coil region" evidence="1">
    <location>
        <begin position="842"/>
        <end position="908"/>
    </location>
</feature>
<keyword evidence="1" id="KW-0175">Coiled coil</keyword>
<reference evidence="4" key="1">
    <citation type="submission" date="2017-09" db="EMBL/GenBank/DDBJ databases">
        <title>FDA dAtabase for Regulatory Grade micrObial Sequences (FDA-ARGOS): Supporting development and validation of Infectious Disease Dx tests.</title>
        <authorList>
            <person name="Minogue T."/>
            <person name="Wolcott M."/>
            <person name="Wasieloski L."/>
            <person name="Aguilar W."/>
            <person name="Moore D."/>
            <person name="Tallon L."/>
            <person name="Sadzewicz L."/>
            <person name="Ott S."/>
            <person name="Zhao X."/>
            <person name="Nagaraj S."/>
            <person name="Vavikolanu K."/>
            <person name="Aluvathingal J."/>
            <person name="Nadendla S."/>
            <person name="Sichtig H."/>
        </authorList>
    </citation>
    <scope>NUCLEOTIDE SEQUENCE [LARGE SCALE GENOMIC DNA]</scope>
    <source>
        <strain evidence="4">FDAARGOS_390</strain>
    </source>
</reference>
<dbReference type="PANTHER" id="PTHR41259:SF1">
    <property type="entry name" value="DOUBLE-STRAND BREAK REPAIR RAD50 ATPASE, PUTATIVE-RELATED"/>
    <property type="match status" value="1"/>
</dbReference>
<dbReference type="PANTHER" id="PTHR41259">
    <property type="entry name" value="DOUBLE-STRAND BREAK REPAIR RAD50 ATPASE, PUTATIVE-RELATED"/>
    <property type="match status" value="1"/>
</dbReference>
<dbReference type="EMBL" id="PDDY01000001">
    <property type="protein sequence ID" value="PEH42691.1"/>
    <property type="molecule type" value="Genomic_DNA"/>
</dbReference>
<dbReference type="SUPFAM" id="SSF52540">
    <property type="entry name" value="P-loop containing nucleoside triphosphate hydrolases"/>
    <property type="match status" value="1"/>
</dbReference>
<dbReference type="Pfam" id="PF13514">
    <property type="entry name" value="AAA_27"/>
    <property type="match status" value="1"/>
</dbReference>
<evidence type="ECO:0000313" key="4">
    <source>
        <dbReference type="Proteomes" id="UP000220629"/>
    </source>
</evidence>
<sequence>MRIRQLDLFKYGKFTDATLRFPAAAQDFHVIVGPNEAGKSTVRTAVSELLFGMKQRTPLDFLHDTPELRLGGLLDHAGGALAFHRARGRTSLRTPEDAKLPDHHLDAVLDGATREFFEQMFGLDHERLVAGGRSLLDASDRLGQVLFESAAGVGSLGPVREELEALRAGLWAPRATRTSFALAEADFSAASSELKAVQVRTRDWTERQDALDAVRREIAGADERRRQVDRLRSTLERVRRLAPYLHGWREKAAQLAELGGVVELPSSATADLLAAREKLAVGAKGLEFHREDLARRQAAREAIVADPEALKFAAEIDALAALSASCAAHEKALPGVEAARRQHLDAAAAAAGQLGWPREEAGLRAALPSALALKTVSNLLRRQGGLAQALAGARDALDERERALDRLRKQREAIVVEAVPDALRLALAEAQAHRHGEAKERAQEQARAEAGHALDEALDRLGRWRMPVAQLRTLDLPSAQRLNACQKADSEAASAAAMARGALGEARERFEKLALQEQHFAQGNHVVTSSEVRAAREQRDQAWGEVKRGALALPDGAAAVDDAIRHADVLVDSQLDTVQAAAELQSLRQQREAAQAELARREADLAEATRSLDATRQAWADLAAGAGLPGIALDDIGAWLAQRDAALAAQQKLDALARELEAARAERSHAQQALVTALLSVAPATEADSLGKWIMSAEAFVQAAERAAEQRRGHDERVAEAGHQREAAAAQAERAQREHEDWLREWRTALADARLAEVASTDAAAQGAVDLANEVVAELAAAEEPARRIEAMRAELAARDADARRLADALEDPAVREAGEGAAISWALAARLDGARKTAEAITRADEAIAQAAREFEAARATLATEQARIAPLLASAGAATIDEALPLAARSDQQRRLREEIEAAQAALLRDGDGLSQDEIAAEIDRHDLAEVPAQLEAARREQDGLNAAASELARRELEARQALAAIAGQSSAALAEARRQEALAAMGDTAEQYIEAATASRLLRWAIDRYRDQKQGPMLSRAGEIFAGLTLGEFLRLTVDTERQPPELSARRASGRSVEVGGLSEGTRDQLFLALRIAALELQLAHKAALPFVADDLFINFDDARSKAGLEALRELSSRTQVLFLTHHDHLLPLVREVFGAGVNVVELQRERV</sequence>
<feature type="coiled-coil region" evidence="1">
    <location>
        <begin position="577"/>
        <end position="611"/>
    </location>
</feature>
<gene>
    <name evidence="3" type="ORF">CRM94_11295</name>
</gene>
<dbReference type="Proteomes" id="UP000220629">
    <property type="component" value="Unassembled WGS sequence"/>
</dbReference>
<protein>
    <submittedName>
        <fullName evidence="3">Chromosome segregation protein SMC</fullName>
    </submittedName>
</protein>
<dbReference type="RefSeq" id="WP_098152545.1">
    <property type="nucleotide sequence ID" value="NZ_CP065596.1"/>
</dbReference>
<dbReference type="Gene3D" id="3.40.50.300">
    <property type="entry name" value="P-loop containing nucleotide triphosphate hydrolases"/>
    <property type="match status" value="2"/>
</dbReference>
<feature type="domain" description="YhaN AAA" evidence="2">
    <location>
        <begin position="1"/>
        <end position="204"/>
    </location>
</feature>
<proteinExistence type="predicted"/>
<organism evidence="3 4">
    <name type="scientific">Burkholderia gladioli</name>
    <name type="common">Pseudomonas marginata</name>
    <name type="synonym">Phytomonas marginata</name>
    <dbReference type="NCBI Taxonomy" id="28095"/>
    <lineage>
        <taxon>Bacteria</taxon>
        <taxon>Pseudomonadati</taxon>
        <taxon>Pseudomonadota</taxon>
        <taxon>Betaproteobacteria</taxon>
        <taxon>Burkholderiales</taxon>
        <taxon>Burkholderiaceae</taxon>
        <taxon>Burkholderia</taxon>
    </lineage>
</organism>
<feature type="coiled-coil region" evidence="1">
    <location>
        <begin position="390"/>
        <end position="445"/>
    </location>
</feature>
<name>A0A2A7SGK9_BURGA</name>
<comment type="caution">
    <text evidence="3">The sequence shown here is derived from an EMBL/GenBank/DDBJ whole genome shotgun (WGS) entry which is preliminary data.</text>
</comment>